<evidence type="ECO:0000256" key="5">
    <source>
        <dbReference type="ARBA" id="ARBA00023136"/>
    </source>
</evidence>
<proteinExistence type="inferred from homology"/>
<dbReference type="STRING" id="6832.A0A553N9S8"/>
<feature type="transmembrane region" description="Helical" evidence="7">
    <location>
        <begin position="82"/>
        <end position="107"/>
    </location>
</feature>
<dbReference type="GO" id="GO:0016020">
    <property type="term" value="C:membrane"/>
    <property type="evidence" value="ECO:0007669"/>
    <property type="project" value="UniProtKB-SubCell"/>
</dbReference>
<accession>A0A553N9S8</accession>
<gene>
    <name evidence="9" type="ORF">TCAL_02110</name>
</gene>
<dbReference type="PROSITE" id="PS50262">
    <property type="entry name" value="G_PROTEIN_RECEP_F1_2"/>
    <property type="match status" value="1"/>
</dbReference>
<evidence type="ECO:0000256" key="7">
    <source>
        <dbReference type="SAM" id="Phobius"/>
    </source>
</evidence>
<feature type="transmembrane region" description="Helical" evidence="7">
    <location>
        <begin position="172"/>
        <end position="189"/>
    </location>
</feature>
<dbReference type="Proteomes" id="UP000318571">
    <property type="component" value="Chromosome 8"/>
</dbReference>
<feature type="transmembrane region" description="Helical" evidence="7">
    <location>
        <begin position="44"/>
        <end position="70"/>
    </location>
</feature>
<feature type="transmembrane region" description="Helical" evidence="7">
    <location>
        <begin position="127"/>
        <end position="152"/>
    </location>
</feature>
<dbReference type="OrthoDB" id="10011262at2759"/>
<feature type="transmembrane region" description="Helical" evidence="7">
    <location>
        <begin position="268"/>
        <end position="288"/>
    </location>
</feature>
<keyword evidence="10" id="KW-1185">Reference proteome</keyword>
<dbReference type="PANTHER" id="PTHR46641">
    <property type="entry name" value="FMRFAMIDE RECEPTOR-RELATED"/>
    <property type="match status" value="1"/>
</dbReference>
<feature type="region of interest" description="Disordered" evidence="6">
    <location>
        <begin position="359"/>
        <end position="392"/>
    </location>
</feature>
<feature type="transmembrane region" description="Helical" evidence="7">
    <location>
        <begin position="308"/>
        <end position="326"/>
    </location>
</feature>
<evidence type="ECO:0000259" key="8">
    <source>
        <dbReference type="PROSITE" id="PS50262"/>
    </source>
</evidence>
<dbReference type="CDD" id="cd14978">
    <property type="entry name" value="7tmA_FMRFamide_R-like"/>
    <property type="match status" value="1"/>
</dbReference>
<keyword evidence="5 7" id="KW-0472">Membrane</keyword>
<dbReference type="InterPro" id="IPR052954">
    <property type="entry name" value="GPCR-Ligand_Int"/>
</dbReference>
<protein>
    <recommendedName>
        <fullName evidence="8">G-protein coupled receptors family 1 profile domain-containing protein</fullName>
    </recommendedName>
</protein>
<dbReference type="Gene3D" id="1.20.1070.10">
    <property type="entry name" value="Rhodopsin 7-helix transmembrane proteins"/>
    <property type="match status" value="1"/>
</dbReference>
<evidence type="ECO:0000313" key="9">
    <source>
        <dbReference type="EMBL" id="TRY62194.1"/>
    </source>
</evidence>
<dbReference type="OMA" id="FPKFFEY"/>
<dbReference type="SUPFAM" id="SSF81321">
    <property type="entry name" value="Family A G protein-coupled receptor-like"/>
    <property type="match status" value="1"/>
</dbReference>
<evidence type="ECO:0000313" key="10">
    <source>
        <dbReference type="Proteomes" id="UP000318571"/>
    </source>
</evidence>
<comment type="similarity">
    <text evidence="2">Belongs to the G-protein coupled receptor 1 family.</text>
</comment>
<keyword evidence="4 7" id="KW-1133">Transmembrane helix</keyword>
<dbReference type="PANTHER" id="PTHR46641:SF2">
    <property type="entry name" value="FMRFAMIDE RECEPTOR"/>
    <property type="match status" value="1"/>
</dbReference>
<dbReference type="InterPro" id="IPR000276">
    <property type="entry name" value="GPCR_Rhodpsn"/>
</dbReference>
<comment type="caution">
    <text evidence="9">The sequence shown here is derived from an EMBL/GenBank/DDBJ whole genome shotgun (WGS) entry which is preliminary data.</text>
</comment>
<feature type="domain" description="G-protein coupled receptors family 1 profile" evidence="8">
    <location>
        <begin position="61"/>
        <end position="323"/>
    </location>
</feature>
<comment type="subcellular location">
    <subcellularLocation>
        <location evidence="1">Membrane</location>
    </subcellularLocation>
</comment>
<feature type="transmembrane region" description="Helical" evidence="7">
    <location>
        <begin position="225"/>
        <end position="247"/>
    </location>
</feature>
<keyword evidence="3 7" id="KW-0812">Transmembrane</keyword>
<dbReference type="EMBL" id="VCGU01000459">
    <property type="protein sequence ID" value="TRY62194.1"/>
    <property type="molecule type" value="Genomic_DNA"/>
</dbReference>
<dbReference type="PRINTS" id="PR00237">
    <property type="entry name" value="GPCRRHODOPSN"/>
</dbReference>
<evidence type="ECO:0000256" key="2">
    <source>
        <dbReference type="ARBA" id="ARBA00010663"/>
    </source>
</evidence>
<evidence type="ECO:0000256" key="6">
    <source>
        <dbReference type="SAM" id="MobiDB-lite"/>
    </source>
</evidence>
<dbReference type="AlphaFoldDB" id="A0A553N9S8"/>
<dbReference type="Pfam" id="PF00001">
    <property type="entry name" value="7tm_1"/>
    <property type="match status" value="1"/>
</dbReference>
<organism evidence="9 10">
    <name type="scientific">Tigriopus californicus</name>
    <name type="common">Marine copepod</name>
    <dbReference type="NCBI Taxonomy" id="6832"/>
    <lineage>
        <taxon>Eukaryota</taxon>
        <taxon>Metazoa</taxon>
        <taxon>Ecdysozoa</taxon>
        <taxon>Arthropoda</taxon>
        <taxon>Crustacea</taxon>
        <taxon>Multicrustacea</taxon>
        <taxon>Hexanauplia</taxon>
        <taxon>Copepoda</taxon>
        <taxon>Harpacticoida</taxon>
        <taxon>Harpacticidae</taxon>
        <taxon>Tigriopus</taxon>
    </lineage>
</organism>
<evidence type="ECO:0000256" key="3">
    <source>
        <dbReference type="ARBA" id="ARBA00022692"/>
    </source>
</evidence>
<evidence type="ECO:0000256" key="1">
    <source>
        <dbReference type="ARBA" id="ARBA00004370"/>
    </source>
</evidence>
<evidence type="ECO:0000256" key="4">
    <source>
        <dbReference type="ARBA" id="ARBA00022989"/>
    </source>
</evidence>
<name>A0A553N9S8_TIGCA</name>
<sequence length="428" mass="49249">MDPNSSFSEKDLDLESAIAENEMNTTFNHTELIVQYFVQPIFEIIVHGLLVTIIGCAGILGNISCLIVLFKPCMKNNINCLLIGLCFVDMSLIISALILFSTPAIQIYLEVDSGSIWIHFYPLVTPIMYPIAMISQTSSVYLTMIITIERYLVVCWPLRSRSLCTYGRAKRCVFMVFLFAILYNLTRFFEFSHKKTYDEDGNYMFSLIATDLRENHMYISLYMNWLYMIVMYAFPFLVMFVLNWKIAREIQKAKQERFRMSNSEKKEQSVAIMLMVVVTIFMICNAPAMASNIAEHLRYDALELTQISNFLVVLNSSVNVMVYLTFGMKFRRVFCKVFCCKEDTHEEIRVSFGRSVRGAPHRASSQMKRGPREAGSIEVGHEKTLPAPKRQSPKTIYKSHLTLTKTFSLESEKNFSLGSRERFGSDMP</sequence>
<dbReference type="GO" id="GO:0004930">
    <property type="term" value="F:G protein-coupled receptor activity"/>
    <property type="evidence" value="ECO:0007669"/>
    <property type="project" value="InterPro"/>
</dbReference>
<reference evidence="9 10" key="1">
    <citation type="journal article" date="2018" name="Nat. Ecol. Evol.">
        <title>Genomic signatures of mitonuclear coevolution across populations of Tigriopus californicus.</title>
        <authorList>
            <person name="Barreto F.S."/>
            <person name="Watson E.T."/>
            <person name="Lima T.G."/>
            <person name="Willett C.S."/>
            <person name="Edmands S."/>
            <person name="Li W."/>
            <person name="Burton R.S."/>
        </authorList>
    </citation>
    <scope>NUCLEOTIDE SEQUENCE [LARGE SCALE GENOMIC DNA]</scope>
    <source>
        <strain evidence="9 10">San Diego</strain>
    </source>
</reference>
<dbReference type="InterPro" id="IPR017452">
    <property type="entry name" value="GPCR_Rhodpsn_7TM"/>
</dbReference>